<sequence>MGSAGRVHPGLRPPGSPTFLPAVLVTLLLTLLASVTMATDAMATPSSRPAAGVRTVAVGSADAAADLQAVLDAQVADAAARGVTMRIAVTDLDGAVAGVGISQSSGDGGRVAAASTIKVALAAYVLDGVDRGSWTLQTPVTVPADDVVGGSGTLGGQAAGRRYPLEQLLRLMITVSDNTAANALIDLVGGFDPVNAWLVEHGFDADELHLGRKMILPHAADAENWISADQAVRLLAAIHDHTLVSVESSERLIDLMRDQTVRTKLGAVIPHDLLADKTGENTGVSHDIGYLLVPGRTVAIAVLTGYDGAGADAANSTVQRAGAAVLALLQGLPEASAQPSTSPSPTTAPAPAASTTPSGPAVAETAAASPQRDALSGGDLAVLVALTGGAAGLAVAGLVLRARARRRRAAAERGHTPVVVQRLGAATGAENPTETGTVPWPADEGRKPR</sequence>
<proteinExistence type="predicted"/>
<evidence type="ECO:0000259" key="3">
    <source>
        <dbReference type="Pfam" id="PF13354"/>
    </source>
</evidence>
<comment type="caution">
    <text evidence="4">The sequence shown here is derived from an EMBL/GenBank/DDBJ whole genome shotgun (WGS) entry which is preliminary data.</text>
</comment>
<dbReference type="InterPro" id="IPR012338">
    <property type="entry name" value="Beta-lactam/transpept-like"/>
</dbReference>
<dbReference type="InterPro" id="IPR000871">
    <property type="entry name" value="Beta-lactam_class-A"/>
</dbReference>
<feature type="region of interest" description="Disordered" evidence="1">
    <location>
        <begin position="408"/>
        <end position="449"/>
    </location>
</feature>
<feature type="region of interest" description="Disordered" evidence="1">
    <location>
        <begin position="335"/>
        <end position="370"/>
    </location>
</feature>
<dbReference type="GO" id="GO:0046677">
    <property type="term" value="P:response to antibiotic"/>
    <property type="evidence" value="ECO:0007669"/>
    <property type="project" value="InterPro"/>
</dbReference>
<dbReference type="Gene3D" id="3.40.710.10">
    <property type="entry name" value="DD-peptidase/beta-lactamase superfamily"/>
    <property type="match status" value="1"/>
</dbReference>
<protein>
    <submittedName>
        <fullName evidence="4">Serine hydrolase</fullName>
    </submittedName>
</protein>
<dbReference type="GO" id="GO:0030655">
    <property type="term" value="P:beta-lactam antibiotic catabolic process"/>
    <property type="evidence" value="ECO:0007669"/>
    <property type="project" value="InterPro"/>
</dbReference>
<evidence type="ECO:0000256" key="2">
    <source>
        <dbReference type="SAM" id="Phobius"/>
    </source>
</evidence>
<keyword evidence="5" id="KW-1185">Reference proteome</keyword>
<dbReference type="PANTHER" id="PTHR35333:SF3">
    <property type="entry name" value="BETA-LACTAMASE-TYPE TRANSPEPTIDASE FOLD CONTAINING PROTEIN"/>
    <property type="match status" value="1"/>
</dbReference>
<evidence type="ECO:0000313" key="4">
    <source>
        <dbReference type="EMBL" id="KAB1632477.1"/>
    </source>
</evidence>
<keyword evidence="4" id="KW-0378">Hydrolase</keyword>
<accession>A0A7C8FY36</accession>
<keyword evidence="2" id="KW-1133">Transmembrane helix</keyword>
<keyword evidence="2" id="KW-0812">Transmembrane</keyword>
<evidence type="ECO:0000256" key="1">
    <source>
        <dbReference type="SAM" id="MobiDB-lite"/>
    </source>
</evidence>
<dbReference type="PANTHER" id="PTHR35333">
    <property type="entry name" value="BETA-LACTAMASE"/>
    <property type="match status" value="1"/>
</dbReference>
<dbReference type="InterPro" id="IPR045155">
    <property type="entry name" value="Beta-lactam_cat"/>
</dbReference>
<feature type="domain" description="Beta-lactamase class A catalytic" evidence="3">
    <location>
        <begin position="109"/>
        <end position="304"/>
    </location>
</feature>
<keyword evidence="2" id="KW-0472">Membrane</keyword>
<dbReference type="EMBL" id="WBKA01000003">
    <property type="protein sequence ID" value="KAB1632477.1"/>
    <property type="molecule type" value="Genomic_DNA"/>
</dbReference>
<feature type="transmembrane region" description="Helical" evidence="2">
    <location>
        <begin position="380"/>
        <end position="400"/>
    </location>
</feature>
<dbReference type="SUPFAM" id="SSF56601">
    <property type="entry name" value="beta-lactamase/transpeptidase-like"/>
    <property type="match status" value="1"/>
</dbReference>
<dbReference type="AlphaFoldDB" id="A0A7C8FY36"/>
<dbReference type="Pfam" id="PF13354">
    <property type="entry name" value="Beta-lactamase2"/>
    <property type="match status" value="1"/>
</dbReference>
<dbReference type="OrthoDB" id="9784149at2"/>
<feature type="compositionally biased region" description="Low complexity" evidence="1">
    <location>
        <begin position="335"/>
        <end position="358"/>
    </location>
</feature>
<evidence type="ECO:0000313" key="5">
    <source>
        <dbReference type="Proteomes" id="UP000481339"/>
    </source>
</evidence>
<name>A0A7C8FY36_9MICO</name>
<dbReference type="Proteomes" id="UP000481339">
    <property type="component" value="Unassembled WGS sequence"/>
</dbReference>
<reference evidence="4 5" key="1">
    <citation type="submission" date="2019-09" db="EMBL/GenBank/DDBJ databases">
        <title>Phylogeny of genus Pseudoclavibacter and closely related genus.</title>
        <authorList>
            <person name="Li Y."/>
        </authorList>
    </citation>
    <scope>NUCLEOTIDE SEQUENCE [LARGE SCALE GENOMIC DNA]</scope>
    <source>
        <strain evidence="4 5">JCM 16921</strain>
    </source>
</reference>
<gene>
    <name evidence="4" type="ORF">F8O02_05630</name>
</gene>
<organism evidence="4 5">
    <name type="scientific">Pseudoclavibacter caeni</name>
    <dbReference type="NCBI Taxonomy" id="908846"/>
    <lineage>
        <taxon>Bacteria</taxon>
        <taxon>Bacillati</taxon>
        <taxon>Actinomycetota</taxon>
        <taxon>Actinomycetes</taxon>
        <taxon>Micrococcales</taxon>
        <taxon>Microbacteriaceae</taxon>
        <taxon>Pseudoclavibacter</taxon>
    </lineage>
</organism>
<dbReference type="GO" id="GO:0008800">
    <property type="term" value="F:beta-lactamase activity"/>
    <property type="evidence" value="ECO:0007669"/>
    <property type="project" value="InterPro"/>
</dbReference>